<dbReference type="AlphaFoldDB" id="A0A1L9RXQ5"/>
<evidence type="ECO:0000256" key="4">
    <source>
        <dbReference type="ARBA" id="ARBA00023136"/>
    </source>
</evidence>
<organism evidence="8 9">
    <name type="scientific">Aspergillus wentii DTO 134E9</name>
    <dbReference type="NCBI Taxonomy" id="1073089"/>
    <lineage>
        <taxon>Eukaryota</taxon>
        <taxon>Fungi</taxon>
        <taxon>Dikarya</taxon>
        <taxon>Ascomycota</taxon>
        <taxon>Pezizomycotina</taxon>
        <taxon>Eurotiomycetes</taxon>
        <taxon>Eurotiomycetidae</taxon>
        <taxon>Eurotiales</taxon>
        <taxon>Aspergillaceae</taxon>
        <taxon>Aspergillus</taxon>
        <taxon>Aspergillus subgen. Cremei</taxon>
    </lineage>
</organism>
<dbReference type="Pfam" id="PF07690">
    <property type="entry name" value="MFS_1"/>
    <property type="match status" value="1"/>
</dbReference>
<dbReference type="RefSeq" id="XP_040693371.1">
    <property type="nucleotide sequence ID" value="XM_040834706.1"/>
</dbReference>
<sequence length="650" mass="71500">MYKVAKHVYQKARGTPQPPTWKPLCQHQRRPESRLIEDAASRNSTTSEPNRQPCQACKQQQHDSRVYRWKLICGLLLPYILSTLDLTIVATAVPFIASHFDKFDQLNWIVTAFTLTSTTFIPTFGQLADVFGRHAALQLSMFLMLIGSVLCAVAQSWGMLLLGRALQGTSSAGIMNVIMIVMADKVSLKENAKNNSIFAFIGGLGYGVGPVVGGYLTDANWRYCFVIPIPIAVLAHIAIYVLLRNELIEGTHFKKGSRWSSILPALATLDIFGTILFIFGIGLVILGTAWGGSTYAWSAPQVLAPLIVGGVCFVLFFLYEYLLESGRFFARMFPKQVPMLPYSMFARIDTLWLAIIQFAAGAAMYSVFYFVGVYFTLVEAYPASKAGIQLLYYIPGLGAGVYLAVYMCNIRPAQTFWPITFGTFAETAGLAVVTWAISTQNTGIINGMMVLAGAGTGARFMPDGLHTSGIWPERIAPAMSLMRFALPFGGTMALTIMGSVFNNKLSSAAALAGGGSSSEFNVHDANSLSFIDALPSAQQALIRNVGKDAIMWAFIAIMPIMGISLVAGLFMGNAWIKPKSRENDEEKSAINDEQQIGYSEVIYVPYLWALMKGNIDSYKRISKPLSAEERQQQAHEQMELRQLGLNERRR</sequence>
<evidence type="ECO:0000256" key="2">
    <source>
        <dbReference type="ARBA" id="ARBA00022692"/>
    </source>
</evidence>
<feature type="transmembrane region" description="Helical" evidence="6">
    <location>
        <begin position="195"/>
        <end position="217"/>
    </location>
</feature>
<keyword evidence="4 6" id="KW-0472">Membrane</keyword>
<dbReference type="PROSITE" id="PS50850">
    <property type="entry name" value="MFS"/>
    <property type="match status" value="1"/>
</dbReference>
<reference evidence="9" key="1">
    <citation type="journal article" date="2017" name="Genome Biol.">
        <title>Comparative genomics reveals high biological diversity and specific adaptations in the industrially and medically important fungal genus Aspergillus.</title>
        <authorList>
            <person name="de Vries R.P."/>
            <person name="Riley R."/>
            <person name="Wiebenga A."/>
            <person name="Aguilar-Osorio G."/>
            <person name="Amillis S."/>
            <person name="Uchima C.A."/>
            <person name="Anderluh G."/>
            <person name="Asadollahi M."/>
            <person name="Askin M."/>
            <person name="Barry K."/>
            <person name="Battaglia E."/>
            <person name="Bayram O."/>
            <person name="Benocci T."/>
            <person name="Braus-Stromeyer S.A."/>
            <person name="Caldana C."/>
            <person name="Canovas D."/>
            <person name="Cerqueira G.C."/>
            <person name="Chen F."/>
            <person name="Chen W."/>
            <person name="Choi C."/>
            <person name="Clum A."/>
            <person name="Dos Santos R.A."/>
            <person name="Damasio A.R."/>
            <person name="Diallinas G."/>
            <person name="Emri T."/>
            <person name="Fekete E."/>
            <person name="Flipphi M."/>
            <person name="Freyberg S."/>
            <person name="Gallo A."/>
            <person name="Gournas C."/>
            <person name="Habgood R."/>
            <person name="Hainaut M."/>
            <person name="Harispe M.L."/>
            <person name="Henrissat B."/>
            <person name="Hilden K.S."/>
            <person name="Hope R."/>
            <person name="Hossain A."/>
            <person name="Karabika E."/>
            <person name="Karaffa L."/>
            <person name="Karanyi Z."/>
            <person name="Krasevec N."/>
            <person name="Kuo A."/>
            <person name="Kusch H."/>
            <person name="LaButti K."/>
            <person name="Lagendijk E.L."/>
            <person name="Lapidus A."/>
            <person name="Levasseur A."/>
            <person name="Lindquist E."/>
            <person name="Lipzen A."/>
            <person name="Logrieco A.F."/>
            <person name="MacCabe A."/>
            <person name="Maekelae M.R."/>
            <person name="Malavazi I."/>
            <person name="Melin P."/>
            <person name="Meyer V."/>
            <person name="Mielnichuk N."/>
            <person name="Miskei M."/>
            <person name="Molnar A.P."/>
            <person name="Mule G."/>
            <person name="Ngan C.Y."/>
            <person name="Orejas M."/>
            <person name="Orosz E."/>
            <person name="Ouedraogo J.P."/>
            <person name="Overkamp K.M."/>
            <person name="Park H.-S."/>
            <person name="Perrone G."/>
            <person name="Piumi F."/>
            <person name="Punt P.J."/>
            <person name="Ram A.F."/>
            <person name="Ramon A."/>
            <person name="Rauscher S."/>
            <person name="Record E."/>
            <person name="Riano-Pachon D.M."/>
            <person name="Robert V."/>
            <person name="Roehrig J."/>
            <person name="Ruller R."/>
            <person name="Salamov A."/>
            <person name="Salih N.S."/>
            <person name="Samson R.A."/>
            <person name="Sandor E."/>
            <person name="Sanguinetti M."/>
            <person name="Schuetze T."/>
            <person name="Sepcic K."/>
            <person name="Shelest E."/>
            <person name="Sherlock G."/>
            <person name="Sophianopoulou V."/>
            <person name="Squina F.M."/>
            <person name="Sun H."/>
            <person name="Susca A."/>
            <person name="Todd R.B."/>
            <person name="Tsang A."/>
            <person name="Unkles S.E."/>
            <person name="van de Wiele N."/>
            <person name="van Rossen-Uffink D."/>
            <person name="Oliveira J.V."/>
            <person name="Vesth T.C."/>
            <person name="Visser J."/>
            <person name="Yu J.-H."/>
            <person name="Zhou M."/>
            <person name="Andersen M.R."/>
            <person name="Archer D.B."/>
            <person name="Baker S.E."/>
            <person name="Benoit I."/>
            <person name="Brakhage A.A."/>
            <person name="Braus G.H."/>
            <person name="Fischer R."/>
            <person name="Frisvad J.C."/>
            <person name="Goldman G.H."/>
            <person name="Houbraken J."/>
            <person name="Oakley B."/>
            <person name="Pocsi I."/>
            <person name="Scazzocchio C."/>
            <person name="Seiboth B."/>
            <person name="vanKuyk P.A."/>
            <person name="Wortman J."/>
            <person name="Dyer P.S."/>
            <person name="Grigoriev I.V."/>
        </authorList>
    </citation>
    <scope>NUCLEOTIDE SEQUENCE [LARGE SCALE GENOMIC DNA]</scope>
    <source>
        <strain evidence="9">DTO 134E9</strain>
    </source>
</reference>
<evidence type="ECO:0000313" key="8">
    <source>
        <dbReference type="EMBL" id="OJJ39695.1"/>
    </source>
</evidence>
<feature type="transmembrane region" description="Helical" evidence="6">
    <location>
        <begin position="165"/>
        <end position="183"/>
    </location>
</feature>
<feature type="transmembrane region" description="Helical" evidence="6">
    <location>
        <begin position="139"/>
        <end position="159"/>
    </location>
</feature>
<feature type="transmembrane region" description="Helical" evidence="6">
    <location>
        <begin position="223"/>
        <end position="243"/>
    </location>
</feature>
<keyword evidence="3 6" id="KW-1133">Transmembrane helix</keyword>
<feature type="transmembrane region" description="Helical" evidence="6">
    <location>
        <begin position="302"/>
        <end position="323"/>
    </location>
</feature>
<dbReference type="InterPro" id="IPR020846">
    <property type="entry name" value="MFS_dom"/>
</dbReference>
<feature type="transmembrane region" description="Helical" evidence="6">
    <location>
        <begin position="390"/>
        <end position="408"/>
    </location>
</feature>
<gene>
    <name evidence="8" type="ORF">ASPWEDRAFT_37527</name>
</gene>
<evidence type="ECO:0000256" key="6">
    <source>
        <dbReference type="SAM" id="Phobius"/>
    </source>
</evidence>
<dbReference type="Proteomes" id="UP000184383">
    <property type="component" value="Unassembled WGS sequence"/>
</dbReference>
<dbReference type="OrthoDB" id="6770063at2759"/>
<feature type="transmembrane region" description="Helical" evidence="6">
    <location>
        <begin position="71"/>
        <end position="96"/>
    </location>
</feature>
<feature type="compositionally biased region" description="Basic and acidic residues" evidence="5">
    <location>
        <begin position="629"/>
        <end position="639"/>
    </location>
</feature>
<protein>
    <recommendedName>
        <fullName evidence="7">Major facilitator superfamily (MFS) profile domain-containing protein</fullName>
    </recommendedName>
</protein>
<dbReference type="PANTHER" id="PTHR23501">
    <property type="entry name" value="MAJOR FACILITATOR SUPERFAMILY"/>
    <property type="match status" value="1"/>
</dbReference>
<feature type="transmembrane region" description="Helical" evidence="6">
    <location>
        <begin position="415"/>
        <end position="437"/>
    </location>
</feature>
<dbReference type="VEuPathDB" id="FungiDB:ASPWEDRAFT_37527"/>
<evidence type="ECO:0000256" key="1">
    <source>
        <dbReference type="ARBA" id="ARBA00004141"/>
    </source>
</evidence>
<dbReference type="STRING" id="1073089.A0A1L9RXQ5"/>
<evidence type="ECO:0000313" key="9">
    <source>
        <dbReference type="Proteomes" id="UP000184383"/>
    </source>
</evidence>
<dbReference type="InterPro" id="IPR011701">
    <property type="entry name" value="MFS"/>
</dbReference>
<proteinExistence type="predicted"/>
<feature type="transmembrane region" description="Helical" evidence="6">
    <location>
        <begin position="549"/>
        <end position="571"/>
    </location>
</feature>
<dbReference type="InterPro" id="IPR036259">
    <property type="entry name" value="MFS_trans_sf"/>
</dbReference>
<name>A0A1L9RXQ5_ASPWE</name>
<comment type="subcellular location">
    <subcellularLocation>
        <location evidence="1">Membrane</location>
        <topology evidence="1">Multi-pass membrane protein</topology>
    </subcellularLocation>
</comment>
<feature type="transmembrane region" description="Helical" evidence="6">
    <location>
        <begin position="344"/>
        <end position="370"/>
    </location>
</feature>
<feature type="transmembrane region" description="Helical" evidence="6">
    <location>
        <begin position="108"/>
        <end position="127"/>
    </location>
</feature>
<evidence type="ECO:0000259" key="7">
    <source>
        <dbReference type="PROSITE" id="PS50850"/>
    </source>
</evidence>
<feature type="region of interest" description="Disordered" evidence="5">
    <location>
        <begin position="629"/>
        <end position="650"/>
    </location>
</feature>
<dbReference type="GeneID" id="63750554"/>
<dbReference type="SUPFAM" id="SSF103473">
    <property type="entry name" value="MFS general substrate transporter"/>
    <property type="match status" value="1"/>
</dbReference>
<feature type="transmembrane region" description="Helical" evidence="6">
    <location>
        <begin position="263"/>
        <end position="290"/>
    </location>
</feature>
<dbReference type="EMBL" id="KV878210">
    <property type="protein sequence ID" value="OJJ39695.1"/>
    <property type="molecule type" value="Genomic_DNA"/>
</dbReference>
<dbReference type="Gene3D" id="1.20.1250.20">
    <property type="entry name" value="MFS general substrate transporter like domains"/>
    <property type="match status" value="1"/>
</dbReference>
<feature type="transmembrane region" description="Helical" evidence="6">
    <location>
        <begin position="481"/>
        <end position="501"/>
    </location>
</feature>
<evidence type="ECO:0000256" key="5">
    <source>
        <dbReference type="SAM" id="MobiDB-lite"/>
    </source>
</evidence>
<dbReference type="GO" id="GO:0005886">
    <property type="term" value="C:plasma membrane"/>
    <property type="evidence" value="ECO:0007669"/>
    <property type="project" value="TreeGrafter"/>
</dbReference>
<dbReference type="GO" id="GO:0022857">
    <property type="term" value="F:transmembrane transporter activity"/>
    <property type="evidence" value="ECO:0007669"/>
    <property type="project" value="InterPro"/>
</dbReference>
<accession>A0A1L9RXQ5</accession>
<feature type="domain" description="Major facilitator superfamily (MFS) profile" evidence="7">
    <location>
        <begin position="71"/>
        <end position="576"/>
    </location>
</feature>
<dbReference type="PANTHER" id="PTHR23501:SF39">
    <property type="entry name" value="MULTIDRUG TRANSPORTER, PUTATIVE (AFU_ORTHOLOGUE AFUA_1G05010)-RELATED"/>
    <property type="match status" value="1"/>
</dbReference>
<keyword evidence="2 6" id="KW-0812">Transmembrane</keyword>
<keyword evidence="9" id="KW-1185">Reference proteome</keyword>
<feature type="region of interest" description="Disordered" evidence="5">
    <location>
        <begin position="7"/>
        <end position="30"/>
    </location>
</feature>
<evidence type="ECO:0000256" key="3">
    <source>
        <dbReference type="ARBA" id="ARBA00022989"/>
    </source>
</evidence>